<accession>A0A7R9FA97</accession>
<gene>
    <name evidence="1" type="ORF">TBIB3V08_LOCUS11122</name>
</gene>
<reference evidence="1" key="1">
    <citation type="submission" date="2020-11" db="EMBL/GenBank/DDBJ databases">
        <authorList>
            <person name="Tran Van P."/>
        </authorList>
    </citation>
    <scope>NUCLEOTIDE SEQUENCE</scope>
</reference>
<name>A0A7R9FA97_9NEOP</name>
<evidence type="ECO:0000313" key="1">
    <source>
        <dbReference type="EMBL" id="CAD7448842.1"/>
    </source>
</evidence>
<dbReference type="EMBL" id="OD570641">
    <property type="protein sequence ID" value="CAD7448842.1"/>
    <property type="molecule type" value="Genomic_DNA"/>
</dbReference>
<organism evidence="1">
    <name type="scientific">Timema bartmani</name>
    <dbReference type="NCBI Taxonomy" id="61472"/>
    <lineage>
        <taxon>Eukaryota</taxon>
        <taxon>Metazoa</taxon>
        <taxon>Ecdysozoa</taxon>
        <taxon>Arthropoda</taxon>
        <taxon>Hexapoda</taxon>
        <taxon>Insecta</taxon>
        <taxon>Pterygota</taxon>
        <taxon>Neoptera</taxon>
        <taxon>Polyneoptera</taxon>
        <taxon>Phasmatodea</taxon>
        <taxon>Timematodea</taxon>
        <taxon>Timematoidea</taxon>
        <taxon>Timematidae</taxon>
        <taxon>Timema</taxon>
    </lineage>
</organism>
<dbReference type="AlphaFoldDB" id="A0A7R9FA97"/>
<protein>
    <submittedName>
        <fullName evidence="1">Uncharacterized protein</fullName>
    </submittedName>
</protein>
<sequence>MQNRSSIKTLGRNRKQLCIYLDDSHPVTRPSKKGMFLNREDMFGYVEPVLSKIDALRPILKPGCSQRAGTLAAIRRTRDIMIALAEEAATLRAEQLSVVFLWGGAFFSSRQQNDVPAKSMGLYLGDWSVLMMPEFEV</sequence>
<proteinExistence type="predicted"/>